<dbReference type="OrthoDB" id="6764275at2759"/>
<evidence type="ECO:0000313" key="2">
    <source>
        <dbReference type="Proteomes" id="UP000292052"/>
    </source>
</evidence>
<dbReference type="Proteomes" id="UP000292052">
    <property type="component" value="Unassembled WGS sequence"/>
</dbReference>
<evidence type="ECO:0000313" key="1">
    <source>
        <dbReference type="EMBL" id="RZC34644.1"/>
    </source>
</evidence>
<comment type="caution">
    <text evidence="1">The sequence shown here is derived from an EMBL/GenBank/DDBJ whole genome shotgun (WGS) entry which is preliminary data.</text>
</comment>
<reference evidence="1 2" key="1">
    <citation type="submission" date="2017-03" db="EMBL/GenBank/DDBJ databases">
        <title>Genome of the blue death feigning beetle - Asbolus verrucosus.</title>
        <authorList>
            <person name="Rider S.D."/>
        </authorList>
    </citation>
    <scope>NUCLEOTIDE SEQUENCE [LARGE SCALE GENOMIC DNA]</scope>
    <source>
        <strain evidence="1">Butters</strain>
        <tissue evidence="1">Head and leg muscle</tissue>
    </source>
</reference>
<proteinExistence type="predicted"/>
<organism evidence="1 2">
    <name type="scientific">Asbolus verrucosus</name>
    <name type="common">Desert ironclad beetle</name>
    <dbReference type="NCBI Taxonomy" id="1661398"/>
    <lineage>
        <taxon>Eukaryota</taxon>
        <taxon>Metazoa</taxon>
        <taxon>Ecdysozoa</taxon>
        <taxon>Arthropoda</taxon>
        <taxon>Hexapoda</taxon>
        <taxon>Insecta</taxon>
        <taxon>Pterygota</taxon>
        <taxon>Neoptera</taxon>
        <taxon>Endopterygota</taxon>
        <taxon>Coleoptera</taxon>
        <taxon>Polyphaga</taxon>
        <taxon>Cucujiformia</taxon>
        <taxon>Tenebrionidae</taxon>
        <taxon>Pimeliinae</taxon>
        <taxon>Asbolus</taxon>
    </lineage>
</organism>
<sequence length="97" mass="11365">MSNESRPEKIFRAVYSFQQHEGDPHFITTILAADEADFTRNRMHNGHNIHIWSDVNPYAILEHRFQEQFAVNVLVGLVNNYLIGPYILPHRLTGRDY</sequence>
<gene>
    <name evidence="1" type="ORF">BDFB_007394</name>
</gene>
<keyword evidence="2" id="KW-1185">Reference proteome</keyword>
<protein>
    <submittedName>
        <fullName evidence="1">Uncharacterized protein</fullName>
    </submittedName>
</protein>
<name>A0A482VPJ8_ASBVE</name>
<dbReference type="PANTHER" id="PTHR47326:SF1">
    <property type="entry name" value="HTH PSQ-TYPE DOMAIN-CONTAINING PROTEIN"/>
    <property type="match status" value="1"/>
</dbReference>
<dbReference type="AlphaFoldDB" id="A0A482VPJ8"/>
<dbReference type="PANTHER" id="PTHR47326">
    <property type="entry name" value="TRANSPOSABLE ELEMENT TC3 TRANSPOSASE-LIKE PROTEIN"/>
    <property type="match status" value="1"/>
</dbReference>
<dbReference type="EMBL" id="QDEB01078264">
    <property type="protein sequence ID" value="RZC34644.1"/>
    <property type="molecule type" value="Genomic_DNA"/>
</dbReference>
<accession>A0A482VPJ8</accession>